<feature type="region of interest" description="Disordered" evidence="1">
    <location>
        <begin position="1"/>
        <end position="38"/>
    </location>
</feature>
<accession>W9WLB5</accession>
<feature type="compositionally biased region" description="Polar residues" evidence="1">
    <location>
        <begin position="62"/>
        <end position="77"/>
    </location>
</feature>
<gene>
    <name evidence="2" type="ORF">A1O7_01717</name>
</gene>
<reference evidence="2 3" key="1">
    <citation type="submission" date="2013-03" db="EMBL/GenBank/DDBJ databases">
        <title>The Genome Sequence of Cladophialophora yegresii CBS 114405.</title>
        <authorList>
            <consortium name="The Broad Institute Genomics Platform"/>
            <person name="Cuomo C."/>
            <person name="de Hoog S."/>
            <person name="Gorbushina A."/>
            <person name="Walker B."/>
            <person name="Young S.K."/>
            <person name="Zeng Q."/>
            <person name="Gargeya S."/>
            <person name="Fitzgerald M."/>
            <person name="Haas B."/>
            <person name="Abouelleil A."/>
            <person name="Allen A.W."/>
            <person name="Alvarado L."/>
            <person name="Arachchi H.M."/>
            <person name="Berlin A.M."/>
            <person name="Chapman S.B."/>
            <person name="Gainer-Dewar J."/>
            <person name="Goldberg J."/>
            <person name="Griggs A."/>
            <person name="Gujja S."/>
            <person name="Hansen M."/>
            <person name="Howarth C."/>
            <person name="Imamovic A."/>
            <person name="Ireland A."/>
            <person name="Larimer J."/>
            <person name="McCowan C."/>
            <person name="Murphy C."/>
            <person name="Pearson M."/>
            <person name="Poon T.W."/>
            <person name="Priest M."/>
            <person name="Roberts A."/>
            <person name="Saif S."/>
            <person name="Shea T."/>
            <person name="Sisk P."/>
            <person name="Sykes S."/>
            <person name="Wortman J."/>
            <person name="Nusbaum C."/>
            <person name="Birren B."/>
        </authorList>
    </citation>
    <scope>NUCLEOTIDE SEQUENCE [LARGE SCALE GENOMIC DNA]</scope>
    <source>
        <strain evidence="2 3">CBS 114405</strain>
    </source>
</reference>
<evidence type="ECO:0000256" key="1">
    <source>
        <dbReference type="SAM" id="MobiDB-lite"/>
    </source>
</evidence>
<dbReference type="InterPro" id="IPR021858">
    <property type="entry name" value="Fun_TF"/>
</dbReference>
<proteinExistence type="predicted"/>
<protein>
    <recommendedName>
        <fullName evidence="4">Transcription factor domain-containing protein</fullName>
    </recommendedName>
</protein>
<organism evidence="2 3">
    <name type="scientific">Cladophialophora yegresii CBS 114405</name>
    <dbReference type="NCBI Taxonomy" id="1182544"/>
    <lineage>
        <taxon>Eukaryota</taxon>
        <taxon>Fungi</taxon>
        <taxon>Dikarya</taxon>
        <taxon>Ascomycota</taxon>
        <taxon>Pezizomycotina</taxon>
        <taxon>Eurotiomycetes</taxon>
        <taxon>Chaetothyriomycetidae</taxon>
        <taxon>Chaetothyriales</taxon>
        <taxon>Herpotrichiellaceae</taxon>
        <taxon>Cladophialophora</taxon>
    </lineage>
</organism>
<feature type="compositionally biased region" description="Basic and acidic residues" evidence="1">
    <location>
        <begin position="17"/>
        <end position="26"/>
    </location>
</feature>
<dbReference type="PANTHER" id="PTHR37540:SF5">
    <property type="entry name" value="TRANSCRIPTION FACTOR DOMAIN-CONTAINING PROTEIN"/>
    <property type="match status" value="1"/>
</dbReference>
<evidence type="ECO:0000313" key="2">
    <source>
        <dbReference type="EMBL" id="EXJ65376.1"/>
    </source>
</evidence>
<feature type="region of interest" description="Disordered" evidence="1">
    <location>
        <begin position="56"/>
        <end position="84"/>
    </location>
</feature>
<evidence type="ECO:0000313" key="3">
    <source>
        <dbReference type="Proteomes" id="UP000019473"/>
    </source>
</evidence>
<dbReference type="VEuPathDB" id="FungiDB:A1O7_01717"/>
<sequence length="582" mass="64346">MTGGDTNVFFVPYRPHSTPDKSHSVQEPKISQQKHAAREYHRKAKLERLAKLNAVHDRHARSTSVPATQPQSESSSRPILPRNRSFQGDQVYDNSFVIFDIGIGQLDPFNACVPAGVPTFALDILDYAPSAQWKIFNLAKGVGGEGTIQNALLACAMQSPAAFWSIIFAGATHHAYLQGGTDAGSRDRTLRLSYKTNAIKELNREIQGLQGVASDELLLAIITMAAHGSCEQLDPPPQEESLSTLESVQNFQYYGRMRWEEAHFKAVAHLVRQRGGLHTVKMPGLANAIALADIFFAFQNLRSPAFPLLAPSTLIMSIWAEDPAPLASSFSYLASGFDEFSDHPCFAPLVQAITHARMITIGLNAYQSQQPGAPTITRIVWARNFMTHDLLSLPVTIASTLIEHTPGQQPHGSSASTIVHVFSPQQALYNLIRLSTLTYTLLILFPMPRVTGLHARLSMQLMTAIDNCTALDLWATHAKILLWATVLGGIASEDALRKWYAEMIRQNRATIADIALGDSSGRNKWKDTSRQRSHNRSRSNSGASSRREPDVTWKVVKDVLFRFLWFDGPRYDGLGSGFWDGC</sequence>
<dbReference type="AlphaFoldDB" id="W9WLB5"/>
<dbReference type="HOGENOM" id="CLU_015771_2_0_1"/>
<feature type="region of interest" description="Disordered" evidence="1">
    <location>
        <begin position="522"/>
        <end position="546"/>
    </location>
</feature>
<comment type="caution">
    <text evidence="2">The sequence shown here is derived from an EMBL/GenBank/DDBJ whole genome shotgun (WGS) entry which is preliminary data.</text>
</comment>
<dbReference type="OrthoDB" id="3469466at2759"/>
<keyword evidence="3" id="KW-1185">Reference proteome</keyword>
<name>W9WLB5_9EURO</name>
<dbReference type="EMBL" id="AMGW01000001">
    <property type="protein sequence ID" value="EXJ65376.1"/>
    <property type="molecule type" value="Genomic_DNA"/>
</dbReference>
<dbReference type="Proteomes" id="UP000019473">
    <property type="component" value="Unassembled WGS sequence"/>
</dbReference>
<dbReference type="Pfam" id="PF11951">
    <property type="entry name" value="Fungal_trans_2"/>
    <property type="match status" value="1"/>
</dbReference>
<dbReference type="RefSeq" id="XP_007753943.1">
    <property type="nucleotide sequence ID" value="XM_007755753.1"/>
</dbReference>
<dbReference type="PANTHER" id="PTHR37540">
    <property type="entry name" value="TRANSCRIPTION FACTOR (ACR-2), PUTATIVE-RELATED-RELATED"/>
    <property type="match status" value="1"/>
</dbReference>
<evidence type="ECO:0008006" key="4">
    <source>
        <dbReference type="Google" id="ProtNLM"/>
    </source>
</evidence>
<dbReference type="GeneID" id="19176328"/>